<dbReference type="SUPFAM" id="SSF48452">
    <property type="entry name" value="TPR-like"/>
    <property type="match status" value="2"/>
</dbReference>
<gene>
    <name evidence="11" type="ORF">ECE50_004455</name>
</gene>
<name>A0A9Q5D9C4_9BACT</name>
<feature type="repeat" description="TPR" evidence="8">
    <location>
        <begin position="216"/>
        <end position="249"/>
    </location>
</feature>
<keyword evidence="3" id="KW-0597">Phosphoprotein</keyword>
<keyword evidence="9" id="KW-1133">Transmembrane helix</keyword>
<evidence type="ECO:0000256" key="9">
    <source>
        <dbReference type="SAM" id="Phobius"/>
    </source>
</evidence>
<evidence type="ECO:0000256" key="5">
    <source>
        <dbReference type="ARBA" id="ARBA00022741"/>
    </source>
</evidence>
<feature type="domain" description="Signal transduction histidine kinase subgroup 2 dimerisation and phosphoacceptor" evidence="10">
    <location>
        <begin position="443"/>
        <end position="515"/>
    </location>
</feature>
<keyword evidence="9" id="KW-0812">Transmembrane</keyword>
<dbReference type="InterPro" id="IPR036890">
    <property type="entry name" value="HATPase_C_sf"/>
</dbReference>
<dbReference type="EMBL" id="RIAR02000001">
    <property type="protein sequence ID" value="NSL86070.1"/>
    <property type="molecule type" value="Genomic_DNA"/>
</dbReference>
<dbReference type="OrthoDB" id="1223659at2"/>
<dbReference type="AlphaFoldDB" id="A0A9Q5D9C4"/>
<comment type="catalytic activity">
    <reaction evidence="1">
        <text>ATP + protein L-histidine = ADP + protein N-phospho-L-histidine.</text>
        <dbReference type="EC" id="2.7.13.3"/>
    </reaction>
</comment>
<keyword evidence="5" id="KW-0547">Nucleotide-binding</keyword>
<organism evidence="11 12">
    <name type="scientific">Chitinophaga solisilvae</name>
    <dbReference type="NCBI Taxonomy" id="1233460"/>
    <lineage>
        <taxon>Bacteria</taxon>
        <taxon>Pseudomonadati</taxon>
        <taxon>Bacteroidota</taxon>
        <taxon>Chitinophagia</taxon>
        <taxon>Chitinophagales</taxon>
        <taxon>Chitinophagaceae</taxon>
        <taxon>Chitinophaga</taxon>
    </lineage>
</organism>
<dbReference type="InterPro" id="IPR011495">
    <property type="entry name" value="Sig_transdc_His_kin_sub2_dim/P"/>
</dbReference>
<dbReference type="Pfam" id="PF07568">
    <property type="entry name" value="HisKA_2"/>
    <property type="match status" value="1"/>
</dbReference>
<reference evidence="11" key="1">
    <citation type="submission" date="2020-05" db="EMBL/GenBank/DDBJ databases">
        <title>Chitinophaga laudate sp. nov., isolated from a tropical peat swamp.</title>
        <authorList>
            <person name="Goh C.B.S."/>
            <person name="Lee M.S."/>
            <person name="Parimannan S."/>
            <person name="Pasbakhsh P."/>
            <person name="Yule C.M."/>
            <person name="Rajandas H."/>
            <person name="Loke S."/>
            <person name="Croft L."/>
            <person name="Tan J.B.L."/>
        </authorList>
    </citation>
    <scope>NUCLEOTIDE SEQUENCE</scope>
    <source>
        <strain evidence="11">Mgbs1</strain>
    </source>
</reference>
<evidence type="ECO:0000256" key="7">
    <source>
        <dbReference type="ARBA" id="ARBA00022840"/>
    </source>
</evidence>
<dbReference type="Proteomes" id="UP000281028">
    <property type="component" value="Unassembled WGS sequence"/>
</dbReference>
<evidence type="ECO:0000256" key="4">
    <source>
        <dbReference type="ARBA" id="ARBA00022679"/>
    </source>
</evidence>
<comment type="caution">
    <text evidence="11">The sequence shown here is derived from an EMBL/GenBank/DDBJ whole genome shotgun (WGS) entry which is preliminary data.</text>
</comment>
<dbReference type="InterPro" id="IPR011990">
    <property type="entry name" value="TPR-like_helical_dom_sf"/>
</dbReference>
<dbReference type="SUPFAM" id="SSF55874">
    <property type="entry name" value="ATPase domain of HSP90 chaperone/DNA topoisomerase II/histidine kinase"/>
    <property type="match status" value="1"/>
</dbReference>
<keyword evidence="4" id="KW-0808">Transferase</keyword>
<proteinExistence type="predicted"/>
<dbReference type="EC" id="2.7.13.3" evidence="2"/>
<dbReference type="PROSITE" id="PS50005">
    <property type="entry name" value="TPR"/>
    <property type="match status" value="3"/>
</dbReference>
<dbReference type="PANTHER" id="PTHR41523:SF8">
    <property type="entry name" value="ETHYLENE RESPONSE SENSOR PROTEIN"/>
    <property type="match status" value="1"/>
</dbReference>
<evidence type="ECO:0000256" key="6">
    <source>
        <dbReference type="ARBA" id="ARBA00022777"/>
    </source>
</evidence>
<dbReference type="Gene3D" id="1.25.40.10">
    <property type="entry name" value="Tetratricopeptide repeat domain"/>
    <property type="match status" value="2"/>
</dbReference>
<protein>
    <recommendedName>
        <fullName evidence="2">histidine kinase</fullName>
        <ecNumber evidence="2">2.7.13.3</ecNumber>
    </recommendedName>
</protein>
<evidence type="ECO:0000256" key="2">
    <source>
        <dbReference type="ARBA" id="ARBA00012438"/>
    </source>
</evidence>
<keyword evidence="8" id="KW-0802">TPR repeat</keyword>
<dbReference type="InterPro" id="IPR019734">
    <property type="entry name" value="TPR_rpt"/>
</dbReference>
<evidence type="ECO:0000313" key="12">
    <source>
        <dbReference type="Proteomes" id="UP000281028"/>
    </source>
</evidence>
<evidence type="ECO:0000259" key="10">
    <source>
        <dbReference type="Pfam" id="PF07568"/>
    </source>
</evidence>
<feature type="transmembrane region" description="Helical" evidence="9">
    <location>
        <begin position="411"/>
        <end position="432"/>
    </location>
</feature>
<dbReference type="PANTHER" id="PTHR41523">
    <property type="entry name" value="TWO-COMPONENT SYSTEM SENSOR PROTEIN"/>
    <property type="match status" value="1"/>
</dbReference>
<keyword evidence="12" id="KW-1185">Reference proteome</keyword>
<feature type="repeat" description="TPR" evidence="8">
    <location>
        <begin position="176"/>
        <end position="209"/>
    </location>
</feature>
<evidence type="ECO:0000313" key="11">
    <source>
        <dbReference type="EMBL" id="NSL86070.1"/>
    </source>
</evidence>
<dbReference type="Pfam" id="PF13424">
    <property type="entry name" value="TPR_12"/>
    <property type="match status" value="2"/>
</dbReference>
<keyword evidence="6" id="KW-0418">Kinase</keyword>
<dbReference type="SMART" id="SM00028">
    <property type="entry name" value="TPR"/>
    <property type="match status" value="6"/>
</dbReference>
<evidence type="ECO:0000256" key="1">
    <source>
        <dbReference type="ARBA" id="ARBA00000085"/>
    </source>
</evidence>
<dbReference type="GO" id="GO:0005524">
    <property type="term" value="F:ATP binding"/>
    <property type="evidence" value="ECO:0007669"/>
    <property type="project" value="UniProtKB-KW"/>
</dbReference>
<keyword evidence="9" id="KW-0472">Membrane</keyword>
<feature type="repeat" description="TPR" evidence="8">
    <location>
        <begin position="256"/>
        <end position="289"/>
    </location>
</feature>
<dbReference type="GO" id="GO:0004673">
    <property type="term" value="F:protein histidine kinase activity"/>
    <property type="evidence" value="ECO:0007669"/>
    <property type="project" value="UniProtKB-EC"/>
</dbReference>
<dbReference type="Gene3D" id="3.30.565.10">
    <property type="entry name" value="Histidine kinase-like ATPase, C-terminal domain"/>
    <property type="match status" value="1"/>
</dbReference>
<evidence type="ECO:0000256" key="3">
    <source>
        <dbReference type="ARBA" id="ARBA00022553"/>
    </source>
</evidence>
<sequence length="630" mass="70394">MIFFGCNAPVQDKTRHTLQALTDSLDNNSIPLQRKITLALYADSLAATSGFDSLHQDFQRRTGVLYYDLGEATPAKNHFLQATTIARRLKDSLQLAIALNNTGIAYDELQEKDSALTYYISSNNIFRLIKDSVHLAQGLINIGILYKNDGDYKKALDANFEAALLLELSPDKRSLSDAYSNIGNNLKEMRQYAKAFDYHQKALAIRISEKDSTGMAGSLNNIGNIYRYQRKYPEALEQYQLSLAIKKKTGTPRSIATSLDNIASVYLQLQAYSQAGAYYRQALAISRKSGDKEGAANTINHLCELLLATGDVKGAENLAGEAGVLLQEQPYSKNKLHHLGILSTIHQRTGRYKTALQYAQRQLSLQDSLYAHTGLTRTATDMEARYDTQQKLMTANQLAARQTSRIKIQQVYIAVLAILLITLVITAVQLKLAKQNVEVLFKELNHRVKNSMQLLISIINLQKARIQDPERLQLLDAIQDRIFAIEDVHESLQYKSRPSSTRMQPFIHDLVDKINISHAEKSARFNIIVTMADIYLPVNTAVTTGLIINETITNIYKHGQLLHDHGEIRITLEALNNRYKLCISDNCAPWKAAPGTQGMGLMLLNLMSKQIPGKMTISSNDTGSVTVVTF</sequence>
<keyword evidence="7" id="KW-0067">ATP-binding</keyword>
<evidence type="ECO:0000256" key="8">
    <source>
        <dbReference type="PROSITE-ProRule" id="PRU00339"/>
    </source>
</evidence>
<accession>A0A9Q5D9C4</accession>